<gene>
    <name evidence="2" type="ORF">ACFQ5X_16405</name>
</gene>
<dbReference type="RefSeq" id="WP_381235281.1">
    <property type="nucleotide sequence ID" value="NZ_JBHSKH010000023.1"/>
</dbReference>
<protein>
    <submittedName>
        <fullName evidence="2">DUF397 domain-containing protein</fullName>
    </submittedName>
</protein>
<keyword evidence="3" id="KW-1185">Reference proteome</keyword>
<feature type="domain" description="DUF397" evidence="1">
    <location>
        <begin position="8"/>
        <end position="59"/>
    </location>
</feature>
<organism evidence="2 3">
    <name type="scientific">Streptomyces kaempferi</name>
    <dbReference type="NCBI Taxonomy" id="333725"/>
    <lineage>
        <taxon>Bacteria</taxon>
        <taxon>Bacillati</taxon>
        <taxon>Actinomycetota</taxon>
        <taxon>Actinomycetes</taxon>
        <taxon>Kitasatosporales</taxon>
        <taxon>Streptomycetaceae</taxon>
        <taxon>Streptomyces</taxon>
    </lineage>
</organism>
<evidence type="ECO:0000259" key="1">
    <source>
        <dbReference type="Pfam" id="PF04149"/>
    </source>
</evidence>
<accession>A0ABW3XEB4</accession>
<comment type="caution">
    <text evidence="2">The sequence shown here is derived from an EMBL/GenBank/DDBJ whole genome shotgun (WGS) entry which is preliminary data.</text>
</comment>
<proteinExistence type="predicted"/>
<name>A0ABW3XEB4_9ACTN</name>
<dbReference type="Pfam" id="PF04149">
    <property type="entry name" value="DUF397"/>
    <property type="match status" value="1"/>
</dbReference>
<reference evidence="3" key="1">
    <citation type="journal article" date="2019" name="Int. J. Syst. Evol. Microbiol.">
        <title>The Global Catalogue of Microorganisms (GCM) 10K type strain sequencing project: providing services to taxonomists for standard genome sequencing and annotation.</title>
        <authorList>
            <consortium name="The Broad Institute Genomics Platform"/>
            <consortium name="The Broad Institute Genome Sequencing Center for Infectious Disease"/>
            <person name="Wu L."/>
            <person name="Ma J."/>
        </authorList>
    </citation>
    <scope>NUCLEOTIDE SEQUENCE [LARGE SCALE GENOMIC DNA]</scope>
    <source>
        <strain evidence="3">CGMCC 4.7020</strain>
    </source>
</reference>
<evidence type="ECO:0000313" key="2">
    <source>
        <dbReference type="EMBL" id="MFD1307426.1"/>
    </source>
</evidence>
<sequence length="66" mass="7218">MNTGSSELKWYKSSYSTNDGPECVEIAATPRTIHIRDSKNAQGPHLGFTPDRWTAFVAFAVTSSPS</sequence>
<dbReference type="InterPro" id="IPR007278">
    <property type="entry name" value="DUF397"/>
</dbReference>
<dbReference type="Proteomes" id="UP001597058">
    <property type="component" value="Unassembled WGS sequence"/>
</dbReference>
<evidence type="ECO:0000313" key="3">
    <source>
        <dbReference type="Proteomes" id="UP001597058"/>
    </source>
</evidence>
<dbReference type="EMBL" id="JBHTMM010000018">
    <property type="protein sequence ID" value="MFD1307426.1"/>
    <property type="molecule type" value="Genomic_DNA"/>
</dbReference>